<evidence type="ECO:0000256" key="1">
    <source>
        <dbReference type="SAM" id="MobiDB-lite"/>
    </source>
</evidence>
<dbReference type="SUPFAM" id="SSF54928">
    <property type="entry name" value="RNA-binding domain, RBD"/>
    <property type="match status" value="1"/>
</dbReference>
<dbReference type="SMART" id="SM00360">
    <property type="entry name" value="RRM"/>
    <property type="match status" value="2"/>
</dbReference>
<sequence>MSIKSVEDRTVEVLGLPLGVDEELLFLYFENKRRSGGGPLVSVEKKGDTAILVFEEAAAATQVLSKGHHVLHNVELSVRKPASKDPCRLLLRGIDPTTMTDMIELYVENMLNLNMNDYTLYPSPERDLILIHLSQPLSIDFQKLSAKVSKRKLSGAKVTLEQIEQTDSILVKNLHPGTTPDTLTLYFETKVGGNPKVKEVTMLSEGTAKVSFVNYDSISSVLQHPHKLEGADLVVMPYFDFLQPIQSVTPQDSEVGSQDMAESNSEDLIDMETNPATLDSANSQSSANTAPEPLATPEPIEDVAEQVMDDQQEEEDKLSSHIAITEPVKLALFQLGTFQQDMTEKAHPNVTIQIRDNGVYIEGTDRQTFEQIEHSISDYFDKMIEAHFTLEKENAQFLARKDVKERLLQTVNQTESPTMYTVSDCDIVVTSLSRDSANQACRFLKSQVSHFSMPVDPQYEGIFYCREWSQFLKALGFSSVKVSERGGNIDVLTLKGMESEKRTAILEFLSTPIERETVLSMEPGMLKYIQIHCHQLLADMDQVSIFPLEEEHVCGLKIHGQAVACQMAEEVLQGVLSSICTRTITVNAPGVTRFLHDKDCKSILKEMETKFQVYINPKHMPWEPLPQQVMVEECKSFLSFLCILLCIWS</sequence>
<keyword evidence="4" id="KW-1185">Reference proteome</keyword>
<dbReference type="Proteomes" id="UP000472265">
    <property type="component" value="Chromosome 3"/>
</dbReference>
<reference evidence="3" key="1">
    <citation type="submission" date="2021-04" db="EMBL/GenBank/DDBJ databases">
        <authorList>
            <consortium name="Wellcome Sanger Institute Data Sharing"/>
        </authorList>
    </citation>
    <scope>NUCLEOTIDE SEQUENCE [LARGE SCALE GENOMIC DNA]</scope>
</reference>
<dbReference type="CDD" id="cd12547">
    <property type="entry name" value="RRM1_2_PAR10"/>
    <property type="match status" value="1"/>
</dbReference>
<reference evidence="3" key="2">
    <citation type="submission" date="2025-08" db="UniProtKB">
        <authorList>
            <consortium name="Ensembl"/>
        </authorList>
    </citation>
    <scope>IDENTIFICATION</scope>
</reference>
<dbReference type="OMA" id="CEREINQ"/>
<dbReference type="InterPro" id="IPR000504">
    <property type="entry name" value="RRM_dom"/>
</dbReference>
<dbReference type="AlphaFoldDB" id="A0A671UMH3"/>
<reference evidence="3" key="3">
    <citation type="submission" date="2025-09" db="UniProtKB">
        <authorList>
            <consortium name="Ensembl"/>
        </authorList>
    </citation>
    <scope>IDENTIFICATION</scope>
</reference>
<dbReference type="InParanoid" id="A0A671UMH3"/>
<organism evidence="3 4">
    <name type="scientific">Sparus aurata</name>
    <name type="common">Gilthead sea bream</name>
    <dbReference type="NCBI Taxonomy" id="8175"/>
    <lineage>
        <taxon>Eukaryota</taxon>
        <taxon>Metazoa</taxon>
        <taxon>Chordata</taxon>
        <taxon>Craniata</taxon>
        <taxon>Vertebrata</taxon>
        <taxon>Euteleostomi</taxon>
        <taxon>Actinopterygii</taxon>
        <taxon>Neopterygii</taxon>
        <taxon>Teleostei</taxon>
        <taxon>Neoteleostei</taxon>
        <taxon>Acanthomorphata</taxon>
        <taxon>Eupercaria</taxon>
        <taxon>Spariformes</taxon>
        <taxon>Sparidae</taxon>
        <taxon>Sparus</taxon>
    </lineage>
</organism>
<evidence type="ECO:0000313" key="4">
    <source>
        <dbReference type="Proteomes" id="UP000472265"/>
    </source>
</evidence>
<protein>
    <recommendedName>
        <fullName evidence="2">RRM domain-containing protein</fullName>
    </recommendedName>
</protein>
<feature type="domain" description="RRM" evidence="2">
    <location>
        <begin position="10"/>
        <end position="79"/>
    </location>
</feature>
<evidence type="ECO:0000313" key="3">
    <source>
        <dbReference type="Ensembl" id="ENSSAUP00010015617.1"/>
    </source>
</evidence>
<dbReference type="InterPro" id="IPR035979">
    <property type="entry name" value="RBD_domain_sf"/>
</dbReference>
<name>A0A671UMH3_SPAAU</name>
<dbReference type="Gene3D" id="3.30.70.330">
    <property type="match status" value="2"/>
</dbReference>
<feature type="compositionally biased region" description="Polar residues" evidence="1">
    <location>
        <begin position="276"/>
        <end position="289"/>
    </location>
</feature>
<dbReference type="InterPro" id="IPR012677">
    <property type="entry name" value="Nucleotide-bd_a/b_plait_sf"/>
</dbReference>
<feature type="region of interest" description="Disordered" evidence="1">
    <location>
        <begin position="276"/>
        <end position="296"/>
    </location>
</feature>
<proteinExistence type="predicted"/>
<dbReference type="Ensembl" id="ENSSAUT00010016554.1">
    <property type="protein sequence ID" value="ENSSAUP00010015617.1"/>
    <property type="gene ID" value="ENSSAUG00010007233.1"/>
</dbReference>
<dbReference type="GeneTree" id="ENSGT00940000162035"/>
<evidence type="ECO:0000259" key="2">
    <source>
        <dbReference type="SMART" id="SM00360"/>
    </source>
</evidence>
<accession>A0A671UMH3</accession>
<dbReference type="Pfam" id="PF23085">
    <property type="entry name" value="RRM_PARP14_3"/>
    <property type="match status" value="2"/>
</dbReference>
<feature type="domain" description="RRM" evidence="2">
    <location>
        <begin position="168"/>
        <end position="236"/>
    </location>
</feature>
<dbReference type="GO" id="GO:0003723">
    <property type="term" value="F:RNA binding"/>
    <property type="evidence" value="ECO:0007669"/>
    <property type="project" value="InterPro"/>
</dbReference>
<dbReference type="InterPro" id="IPR034464">
    <property type="entry name" value="PAR10_RRM1_2"/>
</dbReference>